<sequence>MKQFFTLAAVFVLAALFFWDYQAKTALQEEVITLRDESEKYQRLAFVYADSLNGMKIELRYCKGTGYEE</sequence>
<organism evidence="1 2">
    <name type="scientific">Siphonobacter curvatus</name>
    <dbReference type="NCBI Taxonomy" id="2094562"/>
    <lineage>
        <taxon>Bacteria</taxon>
        <taxon>Pseudomonadati</taxon>
        <taxon>Bacteroidota</taxon>
        <taxon>Cytophagia</taxon>
        <taxon>Cytophagales</taxon>
        <taxon>Cytophagaceae</taxon>
        <taxon>Siphonobacter</taxon>
    </lineage>
</organism>
<dbReference type="EMBL" id="PTRA01000001">
    <property type="protein sequence ID" value="PQA60150.1"/>
    <property type="molecule type" value="Genomic_DNA"/>
</dbReference>
<name>A0A2S7IRD8_9BACT</name>
<dbReference type="OrthoDB" id="9923425at2"/>
<accession>A0A2S7IRD8</accession>
<evidence type="ECO:0000313" key="2">
    <source>
        <dbReference type="Proteomes" id="UP000239590"/>
    </source>
</evidence>
<gene>
    <name evidence="1" type="ORF">C5O19_11185</name>
</gene>
<keyword evidence="2" id="KW-1185">Reference proteome</keyword>
<proteinExistence type="predicted"/>
<comment type="caution">
    <text evidence="1">The sequence shown here is derived from an EMBL/GenBank/DDBJ whole genome shotgun (WGS) entry which is preliminary data.</text>
</comment>
<reference evidence="2" key="1">
    <citation type="submission" date="2018-02" db="EMBL/GenBank/DDBJ databases">
        <title>Genome sequencing of Solimonas sp. HR-BB.</title>
        <authorList>
            <person name="Lee Y."/>
            <person name="Jeon C.O."/>
        </authorList>
    </citation>
    <scope>NUCLEOTIDE SEQUENCE [LARGE SCALE GENOMIC DNA]</scope>
    <source>
        <strain evidence="2">HR-U</strain>
    </source>
</reference>
<protein>
    <submittedName>
        <fullName evidence="1">Uncharacterized protein</fullName>
    </submittedName>
</protein>
<evidence type="ECO:0000313" key="1">
    <source>
        <dbReference type="EMBL" id="PQA60150.1"/>
    </source>
</evidence>
<dbReference type="Proteomes" id="UP000239590">
    <property type="component" value="Unassembled WGS sequence"/>
</dbReference>
<dbReference type="AlphaFoldDB" id="A0A2S7IRD8"/>
<dbReference type="RefSeq" id="WP_104712112.1">
    <property type="nucleotide sequence ID" value="NZ_PTRA01000001.1"/>
</dbReference>